<protein>
    <recommendedName>
        <fullName evidence="1">C2H2-type domain-containing protein</fullName>
    </recommendedName>
</protein>
<dbReference type="AlphaFoldDB" id="A0A4Y2MFS6"/>
<dbReference type="PANTHER" id="PTHR33936">
    <property type="entry name" value="PROTEIN CBG17840"/>
    <property type="match status" value="1"/>
</dbReference>
<dbReference type="PROSITE" id="PS00028">
    <property type="entry name" value="ZINC_FINGER_C2H2_1"/>
    <property type="match status" value="1"/>
</dbReference>
<dbReference type="InterPro" id="IPR052797">
    <property type="entry name" value="RegFact_GeneExpr_CellDeath"/>
</dbReference>
<sequence>METDDIHVMNHIEIDAMEVDDVKFSYEECPRSFKHLRSLKRHVASLHPNKLDEFSKVKTAEFSCSSCDMVFHKLYLLKNHKAKEHPTTSRVHKCVICSVEYTKKQLLSHLQMEHGISLPVEELQFPNETDFFSWKEDIERNTSSLYIKTLGLKSSRNGTTCYFECHRSGYYEARGNNERQLKINSYCPASIKLVKSSDGICSVSFMSKHVGHRNEISHIFLSSKDKELIAAKMPFDTILDEIRDGVSDSRLERIHLLTKKDLYNIEKMYNLQSSGQRHMLGVLIHGSGRCRIVTRTIVYYIINHRVL</sequence>
<reference evidence="2 3" key="1">
    <citation type="journal article" date="2019" name="Sci. Rep.">
        <title>Orb-weaving spider Araneus ventricosus genome elucidates the spidroin gene catalogue.</title>
        <authorList>
            <person name="Kono N."/>
            <person name="Nakamura H."/>
            <person name="Ohtoshi R."/>
            <person name="Moran D.A.P."/>
            <person name="Shinohara A."/>
            <person name="Yoshida Y."/>
            <person name="Fujiwara M."/>
            <person name="Mori M."/>
            <person name="Tomita M."/>
            <person name="Arakawa K."/>
        </authorList>
    </citation>
    <scope>NUCLEOTIDE SEQUENCE [LARGE SCALE GENOMIC DNA]</scope>
</reference>
<evidence type="ECO:0000313" key="3">
    <source>
        <dbReference type="Proteomes" id="UP000499080"/>
    </source>
</evidence>
<proteinExistence type="predicted"/>
<dbReference type="InterPro" id="IPR008598">
    <property type="entry name" value="Di19_Zn-bd"/>
</dbReference>
<dbReference type="Pfam" id="PF05605">
    <property type="entry name" value="zf-Di19"/>
    <property type="match status" value="1"/>
</dbReference>
<evidence type="ECO:0000259" key="1">
    <source>
        <dbReference type="PROSITE" id="PS00028"/>
    </source>
</evidence>
<evidence type="ECO:0000313" key="2">
    <source>
        <dbReference type="EMBL" id="GBN25473.1"/>
    </source>
</evidence>
<keyword evidence="3" id="KW-1185">Reference proteome</keyword>
<dbReference type="Proteomes" id="UP000499080">
    <property type="component" value="Unassembled WGS sequence"/>
</dbReference>
<gene>
    <name evidence="2" type="ORF">AVEN_8697_1</name>
</gene>
<name>A0A4Y2MFS6_ARAVE</name>
<feature type="domain" description="C2H2-type" evidence="1">
    <location>
        <begin position="64"/>
        <end position="85"/>
    </location>
</feature>
<dbReference type="OrthoDB" id="6436413at2759"/>
<dbReference type="PANTHER" id="PTHR33936:SF24">
    <property type="entry name" value="C2H2-TYPE DOMAIN-CONTAINING PROTEIN"/>
    <property type="match status" value="1"/>
</dbReference>
<dbReference type="Gene3D" id="3.30.160.60">
    <property type="entry name" value="Classic Zinc Finger"/>
    <property type="match status" value="1"/>
</dbReference>
<accession>A0A4Y2MFS6</accession>
<organism evidence="2 3">
    <name type="scientific">Araneus ventricosus</name>
    <name type="common">Orbweaver spider</name>
    <name type="synonym">Epeira ventricosa</name>
    <dbReference type="NCBI Taxonomy" id="182803"/>
    <lineage>
        <taxon>Eukaryota</taxon>
        <taxon>Metazoa</taxon>
        <taxon>Ecdysozoa</taxon>
        <taxon>Arthropoda</taxon>
        <taxon>Chelicerata</taxon>
        <taxon>Arachnida</taxon>
        <taxon>Araneae</taxon>
        <taxon>Araneomorphae</taxon>
        <taxon>Entelegynae</taxon>
        <taxon>Araneoidea</taxon>
        <taxon>Araneidae</taxon>
        <taxon>Araneus</taxon>
    </lineage>
</organism>
<dbReference type="EMBL" id="BGPR01281764">
    <property type="protein sequence ID" value="GBN25473.1"/>
    <property type="molecule type" value="Genomic_DNA"/>
</dbReference>
<dbReference type="SMART" id="SM00355">
    <property type="entry name" value="ZnF_C2H2"/>
    <property type="match status" value="3"/>
</dbReference>
<comment type="caution">
    <text evidence="2">The sequence shown here is derived from an EMBL/GenBank/DDBJ whole genome shotgun (WGS) entry which is preliminary data.</text>
</comment>
<dbReference type="InterPro" id="IPR013087">
    <property type="entry name" value="Znf_C2H2_type"/>
</dbReference>